<accession>A0A9D9IIA7</accession>
<dbReference type="PRINTS" id="PR02008">
    <property type="entry name" value="RCMTFAMILY"/>
</dbReference>
<evidence type="ECO:0000256" key="2">
    <source>
        <dbReference type="ARBA" id="ARBA00022603"/>
    </source>
</evidence>
<feature type="domain" description="SAM-dependent MTase RsmB/NOP-type" evidence="7">
    <location>
        <begin position="1"/>
        <end position="300"/>
    </location>
</feature>
<evidence type="ECO:0000256" key="1">
    <source>
        <dbReference type="ARBA" id="ARBA00022490"/>
    </source>
</evidence>
<dbReference type="InterPro" id="IPR049560">
    <property type="entry name" value="MeTrfase_RsmB-F_NOP2_cat"/>
</dbReference>
<comment type="similarity">
    <text evidence="6">Belongs to the class I-like SAM-binding methyltransferase superfamily. RsmB/NOP family.</text>
</comment>
<dbReference type="InterPro" id="IPR001678">
    <property type="entry name" value="MeTrfase_RsmB-F_NOP2_dom"/>
</dbReference>
<evidence type="ECO:0000313" key="8">
    <source>
        <dbReference type="EMBL" id="MBO8472318.1"/>
    </source>
</evidence>
<dbReference type="Pfam" id="PF01189">
    <property type="entry name" value="Methyltr_RsmB-F"/>
    <property type="match status" value="1"/>
</dbReference>
<reference evidence="8" key="1">
    <citation type="submission" date="2020-10" db="EMBL/GenBank/DDBJ databases">
        <authorList>
            <person name="Gilroy R."/>
        </authorList>
    </citation>
    <scope>NUCLEOTIDE SEQUENCE</scope>
    <source>
        <strain evidence="8">B1-8020</strain>
    </source>
</reference>
<gene>
    <name evidence="8" type="ORF">IAB81_01635</name>
</gene>
<evidence type="ECO:0000256" key="4">
    <source>
        <dbReference type="ARBA" id="ARBA00022691"/>
    </source>
</evidence>
<evidence type="ECO:0000259" key="7">
    <source>
        <dbReference type="PROSITE" id="PS51686"/>
    </source>
</evidence>
<feature type="binding site" evidence="6">
    <location>
        <position position="139"/>
    </location>
    <ligand>
        <name>S-adenosyl-L-methionine</name>
        <dbReference type="ChEBI" id="CHEBI:59789"/>
    </ligand>
</feature>
<feature type="binding site" evidence="6">
    <location>
        <position position="184"/>
    </location>
    <ligand>
        <name>S-adenosyl-L-methionine</name>
        <dbReference type="ChEBI" id="CHEBI:59789"/>
    </ligand>
</feature>
<dbReference type="Proteomes" id="UP000823604">
    <property type="component" value="Unassembled WGS sequence"/>
</dbReference>
<evidence type="ECO:0000256" key="5">
    <source>
        <dbReference type="ARBA" id="ARBA00022884"/>
    </source>
</evidence>
<feature type="active site" description="Nucleophile" evidence="6">
    <location>
        <position position="237"/>
    </location>
</feature>
<dbReference type="CDD" id="cd02440">
    <property type="entry name" value="AdoMet_MTases"/>
    <property type="match status" value="1"/>
</dbReference>
<dbReference type="SUPFAM" id="SSF53335">
    <property type="entry name" value="S-adenosyl-L-methionine-dependent methyltransferases"/>
    <property type="match status" value="1"/>
</dbReference>
<dbReference type="Gene3D" id="3.40.50.150">
    <property type="entry name" value="Vaccinia Virus protein VP39"/>
    <property type="match status" value="1"/>
</dbReference>
<proteinExistence type="inferred from homology"/>
<keyword evidence="5 6" id="KW-0694">RNA-binding</keyword>
<dbReference type="PANTHER" id="PTHR22807">
    <property type="entry name" value="NOP2 YEAST -RELATED NOL1/NOP2/FMU SUN DOMAIN-CONTAINING"/>
    <property type="match status" value="1"/>
</dbReference>
<dbReference type="Pfam" id="PF13636">
    <property type="entry name" value="Methyltranf_PUA"/>
    <property type="match status" value="1"/>
</dbReference>
<dbReference type="EMBL" id="JADIMA010000016">
    <property type="protein sequence ID" value="MBO8472318.1"/>
    <property type="molecule type" value="Genomic_DNA"/>
</dbReference>
<feature type="binding site" evidence="6">
    <location>
        <position position="166"/>
    </location>
    <ligand>
        <name>S-adenosyl-L-methionine</name>
        <dbReference type="ChEBI" id="CHEBI:59789"/>
    </ligand>
</feature>
<dbReference type="InterPro" id="IPR023267">
    <property type="entry name" value="RCMT"/>
</dbReference>
<feature type="binding site" evidence="6">
    <location>
        <begin position="115"/>
        <end position="121"/>
    </location>
    <ligand>
        <name>S-adenosyl-L-methionine</name>
        <dbReference type="ChEBI" id="CHEBI:59789"/>
    </ligand>
</feature>
<evidence type="ECO:0000256" key="6">
    <source>
        <dbReference type="PROSITE-ProRule" id="PRU01023"/>
    </source>
</evidence>
<keyword evidence="1" id="KW-0963">Cytoplasm</keyword>
<dbReference type="PANTHER" id="PTHR22807:SF30">
    <property type="entry name" value="28S RRNA (CYTOSINE(4447)-C(5))-METHYLTRANSFERASE-RELATED"/>
    <property type="match status" value="1"/>
</dbReference>
<reference evidence="8" key="2">
    <citation type="journal article" date="2021" name="PeerJ">
        <title>Extensive microbial diversity within the chicken gut microbiome revealed by metagenomics and culture.</title>
        <authorList>
            <person name="Gilroy R."/>
            <person name="Ravi A."/>
            <person name="Getino M."/>
            <person name="Pursley I."/>
            <person name="Horton D.L."/>
            <person name="Alikhan N.F."/>
            <person name="Baker D."/>
            <person name="Gharbi K."/>
            <person name="Hall N."/>
            <person name="Watson M."/>
            <person name="Adriaenssens E.M."/>
            <person name="Foster-Nyarko E."/>
            <person name="Jarju S."/>
            <person name="Secka A."/>
            <person name="Antonio M."/>
            <person name="Oren A."/>
            <person name="Chaudhuri R.R."/>
            <person name="La Ragione R."/>
            <person name="Hildebrand F."/>
            <person name="Pallen M.J."/>
        </authorList>
    </citation>
    <scope>NUCLEOTIDE SEQUENCE</scope>
    <source>
        <strain evidence="8">B1-8020</strain>
    </source>
</reference>
<dbReference type="InterPro" id="IPR029063">
    <property type="entry name" value="SAM-dependent_MTases_sf"/>
</dbReference>
<evidence type="ECO:0000313" key="9">
    <source>
        <dbReference type="Proteomes" id="UP000823604"/>
    </source>
</evidence>
<organism evidence="8 9">
    <name type="scientific">Candidatus Merdivivens pullicola</name>
    <dbReference type="NCBI Taxonomy" id="2840872"/>
    <lineage>
        <taxon>Bacteria</taxon>
        <taxon>Pseudomonadati</taxon>
        <taxon>Bacteroidota</taxon>
        <taxon>Bacteroidia</taxon>
        <taxon>Bacteroidales</taxon>
        <taxon>Muribaculaceae</taxon>
        <taxon>Muribaculaceae incertae sedis</taxon>
        <taxon>Candidatus Merdivivens</taxon>
    </lineage>
</organism>
<dbReference type="Gene3D" id="3.30.70.1170">
    <property type="entry name" value="Sun protein, domain 3"/>
    <property type="match status" value="1"/>
</dbReference>
<keyword evidence="4 6" id="KW-0949">S-adenosyl-L-methionine</keyword>
<dbReference type="GO" id="GO:0001510">
    <property type="term" value="P:RNA methylation"/>
    <property type="evidence" value="ECO:0007669"/>
    <property type="project" value="InterPro"/>
</dbReference>
<comment type="caution">
    <text evidence="8">The sequence shown here is derived from an EMBL/GenBank/DDBJ whole genome shotgun (WGS) entry which is preliminary data.</text>
</comment>
<dbReference type="InterPro" id="IPR027391">
    <property type="entry name" value="Nol1_Nop2_Fmu_2"/>
</dbReference>
<dbReference type="GO" id="GO:0008173">
    <property type="term" value="F:RNA methyltransferase activity"/>
    <property type="evidence" value="ECO:0007669"/>
    <property type="project" value="InterPro"/>
</dbReference>
<dbReference type="InterPro" id="IPR031341">
    <property type="entry name" value="Methyltr_RsmF_N"/>
</dbReference>
<keyword evidence="3 6" id="KW-0808">Transferase</keyword>
<dbReference type="GO" id="GO:0003723">
    <property type="term" value="F:RNA binding"/>
    <property type="evidence" value="ECO:0007669"/>
    <property type="project" value="UniProtKB-UniRule"/>
</dbReference>
<protein>
    <submittedName>
        <fullName evidence="8">rRNA cytosine-C5-methyltransferase</fullName>
    </submittedName>
</protein>
<dbReference type="Pfam" id="PF17125">
    <property type="entry name" value="Methyltr_RsmF_N"/>
    <property type="match status" value="1"/>
</dbReference>
<keyword evidence="2 6" id="KW-0489">Methyltransferase</keyword>
<evidence type="ECO:0000256" key="3">
    <source>
        <dbReference type="ARBA" id="ARBA00022679"/>
    </source>
</evidence>
<dbReference type="AlphaFoldDB" id="A0A9D9IIA7"/>
<dbReference type="PROSITE" id="PS51686">
    <property type="entry name" value="SAM_MT_RSMB_NOP"/>
    <property type="match status" value="1"/>
</dbReference>
<sequence length="458" mass="49521">MGTAVSDVFVKYLEDAAGLEKASVALASISSPGKTSIRSNPLKPCSMAVLGGHASVVPWAECGLFLEGRPVFTLDPCFHAGAYYVQDSSSMFVGHVFSEAVKIAGGQGIKILDLCAAPGGKTTDIASRMPSGSVLVANEVVRQRASVLKDNVETWGHPDVIVTSSDPSDFGRRMKDYFDIILVDAPCSGEGMFRKDRLALEQWSEDAVALCSARQKRILADVWPSLKPGGMLIYSTCTFNRHENGNNVKWMSETLGAEIMEIDSPEAEAAGAFRDDIGGMLFVYGMVPGEGQYCALVRKTGDCIQERDNVKRRGFSSLPESLGRLFDREMYLLQDKRSPESVIAAPKYVATAASSLADAVKIVSAGIRAGVFKGRDFVPDPALALSSAFDRTSYPVADIDRGAALKFLARESFFIGNMPKGYVVICHDGLPLGFVKNIGNRMNNLHPPGRRIRMDINV</sequence>
<dbReference type="Gene3D" id="2.30.130.60">
    <property type="match status" value="1"/>
</dbReference>
<name>A0A9D9IIA7_9BACT</name>